<comment type="caution">
    <text evidence="2">The sequence shown here is derived from an EMBL/GenBank/DDBJ whole genome shotgun (WGS) entry which is preliminary data.</text>
</comment>
<gene>
    <name evidence="2" type="ORF">EVAR_84563_1</name>
</gene>
<sequence length="222" mass="25065">MRATSVALKPKKVFERLPQSPLKRHGPRHRPVGLTGIPDGDARNLRLRVRRYSFEERPVMSASGITHMLDSSGFERKCFGCRFLRQGLILARFKQSYHLSLPLRHLGLMGRIAEAPRDTVKSNPASLHASYNQSQVMQTFLKTPVPRKEPIGFTVQLDQVIAKPRRHVQEITVQAAPTHFFVPSLLHASTVSSLIRRLSVPSSDLVSRLVHCQPCQQLSPRN</sequence>
<organism evidence="2 3">
    <name type="scientific">Eumeta variegata</name>
    <name type="common">Bagworm moth</name>
    <name type="synonym">Eumeta japonica</name>
    <dbReference type="NCBI Taxonomy" id="151549"/>
    <lineage>
        <taxon>Eukaryota</taxon>
        <taxon>Metazoa</taxon>
        <taxon>Ecdysozoa</taxon>
        <taxon>Arthropoda</taxon>
        <taxon>Hexapoda</taxon>
        <taxon>Insecta</taxon>
        <taxon>Pterygota</taxon>
        <taxon>Neoptera</taxon>
        <taxon>Endopterygota</taxon>
        <taxon>Lepidoptera</taxon>
        <taxon>Glossata</taxon>
        <taxon>Ditrysia</taxon>
        <taxon>Tineoidea</taxon>
        <taxon>Psychidae</taxon>
        <taxon>Oiketicinae</taxon>
        <taxon>Eumeta</taxon>
    </lineage>
</organism>
<dbReference type="EMBL" id="BGZK01000174">
    <property type="protein sequence ID" value="GBP26003.1"/>
    <property type="molecule type" value="Genomic_DNA"/>
</dbReference>
<name>A0A4C1UHP3_EUMVA</name>
<accession>A0A4C1UHP3</accession>
<reference evidence="2 3" key="1">
    <citation type="journal article" date="2019" name="Commun. Biol.">
        <title>The bagworm genome reveals a unique fibroin gene that provides high tensile strength.</title>
        <authorList>
            <person name="Kono N."/>
            <person name="Nakamura H."/>
            <person name="Ohtoshi R."/>
            <person name="Tomita M."/>
            <person name="Numata K."/>
            <person name="Arakawa K."/>
        </authorList>
    </citation>
    <scope>NUCLEOTIDE SEQUENCE [LARGE SCALE GENOMIC DNA]</scope>
</reference>
<evidence type="ECO:0000256" key="1">
    <source>
        <dbReference type="SAM" id="MobiDB-lite"/>
    </source>
</evidence>
<protein>
    <submittedName>
        <fullName evidence="2">Uncharacterized protein</fullName>
    </submittedName>
</protein>
<proteinExistence type="predicted"/>
<feature type="region of interest" description="Disordered" evidence="1">
    <location>
        <begin position="17"/>
        <end position="37"/>
    </location>
</feature>
<dbReference type="AlphaFoldDB" id="A0A4C1UHP3"/>
<evidence type="ECO:0000313" key="2">
    <source>
        <dbReference type="EMBL" id="GBP26003.1"/>
    </source>
</evidence>
<keyword evidence="3" id="KW-1185">Reference proteome</keyword>
<evidence type="ECO:0000313" key="3">
    <source>
        <dbReference type="Proteomes" id="UP000299102"/>
    </source>
</evidence>
<feature type="compositionally biased region" description="Basic residues" evidence="1">
    <location>
        <begin position="22"/>
        <end position="31"/>
    </location>
</feature>
<dbReference type="Proteomes" id="UP000299102">
    <property type="component" value="Unassembled WGS sequence"/>
</dbReference>